<sequence>MHRSERRSTGGPLAAAVVAAAALVVVLALAAGPVDVREPGWFTGTADPADVEPVEPLPTAEPAATEPPLPGGESDGVDVPWPVVLMIAVAAAAYLAYYVLRRLMPEVRARAARRRVVLGGRVEALDDPPDPAAELRDGARSAASALAGPA</sequence>
<keyword evidence="2" id="KW-0812">Transmembrane</keyword>
<keyword evidence="2" id="KW-0472">Membrane</keyword>
<keyword evidence="4" id="KW-1185">Reference proteome</keyword>
<feature type="transmembrane region" description="Helical" evidence="2">
    <location>
        <begin position="79"/>
        <end position="100"/>
    </location>
</feature>
<reference evidence="3 4" key="1">
    <citation type="submission" date="2018-09" db="EMBL/GenBank/DDBJ databases">
        <title>Isolation, diversity and antifungal activity of actinobacteria from wheat.</title>
        <authorList>
            <person name="Han C."/>
        </authorList>
    </citation>
    <scope>NUCLEOTIDE SEQUENCE [LARGE SCALE GENOMIC DNA]</scope>
    <source>
        <strain evidence="3 4">NEAU-YY265</strain>
    </source>
</reference>
<evidence type="ECO:0000313" key="3">
    <source>
        <dbReference type="EMBL" id="RIQ12422.1"/>
    </source>
</evidence>
<protein>
    <submittedName>
        <fullName evidence="3">Uncharacterized protein</fullName>
    </submittedName>
</protein>
<feature type="non-terminal residue" evidence="3">
    <location>
        <position position="150"/>
    </location>
</feature>
<accession>A0A418KI91</accession>
<evidence type="ECO:0000256" key="1">
    <source>
        <dbReference type="SAM" id="MobiDB-lite"/>
    </source>
</evidence>
<feature type="region of interest" description="Disordered" evidence="1">
    <location>
        <begin position="126"/>
        <end position="150"/>
    </location>
</feature>
<feature type="region of interest" description="Disordered" evidence="1">
    <location>
        <begin position="41"/>
        <end position="74"/>
    </location>
</feature>
<gene>
    <name evidence="3" type="ORF">DY240_27215</name>
</gene>
<evidence type="ECO:0000256" key="2">
    <source>
        <dbReference type="SAM" id="Phobius"/>
    </source>
</evidence>
<dbReference type="AlphaFoldDB" id="A0A418KI91"/>
<comment type="caution">
    <text evidence="3">The sequence shown here is derived from an EMBL/GenBank/DDBJ whole genome shotgun (WGS) entry which is preliminary data.</text>
</comment>
<evidence type="ECO:0000313" key="4">
    <source>
        <dbReference type="Proteomes" id="UP000284057"/>
    </source>
</evidence>
<dbReference type="Proteomes" id="UP000284057">
    <property type="component" value="Unassembled WGS sequence"/>
</dbReference>
<feature type="compositionally biased region" description="Low complexity" evidence="1">
    <location>
        <begin position="140"/>
        <end position="150"/>
    </location>
</feature>
<name>A0A418KI91_9ACTN</name>
<proteinExistence type="predicted"/>
<dbReference type="EMBL" id="QUAL01000404">
    <property type="protein sequence ID" value="RIQ12422.1"/>
    <property type="molecule type" value="Genomic_DNA"/>
</dbReference>
<keyword evidence="2" id="KW-1133">Transmembrane helix</keyword>
<organism evidence="3 4">
    <name type="scientific">Jiangella rhizosphaerae</name>
    <dbReference type="NCBI Taxonomy" id="2293569"/>
    <lineage>
        <taxon>Bacteria</taxon>
        <taxon>Bacillati</taxon>
        <taxon>Actinomycetota</taxon>
        <taxon>Actinomycetes</taxon>
        <taxon>Jiangellales</taxon>
        <taxon>Jiangellaceae</taxon>
        <taxon>Jiangella</taxon>
    </lineage>
</organism>